<protein>
    <submittedName>
        <fullName evidence="1">Uncharacterized protein</fullName>
    </submittedName>
</protein>
<reference evidence="1" key="2">
    <citation type="journal article" date="2020" name="Appl. Environ. Microbiol.">
        <title>Multiple intercontinental introductions associated with the emergence of a plant pathogen in Europe.</title>
        <authorList>
            <person name="Landa B.B."/>
            <person name="Castillo A.I."/>
            <person name="Giampetruzzi A."/>
            <person name="Kahn A."/>
            <person name="Roman-Ecija M."/>
            <person name="Velasco-Amo M.P."/>
            <person name="Navas-Cortes J.A."/>
            <person name="Marco-Noales E."/>
            <person name="Barbe S."/>
            <person name="Moralejo E."/>
            <person name="Coletta-Filho H.D."/>
            <person name="Saldarelli P."/>
            <person name="Saponari M."/>
            <person name="Almeida R.P.P."/>
        </authorList>
    </citation>
    <scope>NUCLEOTIDE SEQUENCE</scope>
    <source>
        <strain evidence="1">XYL1981</strain>
    </source>
</reference>
<dbReference type="EMBL" id="VDCJ01000349">
    <property type="protein sequence ID" value="MRU24261.1"/>
    <property type="molecule type" value="Genomic_DNA"/>
</dbReference>
<accession>A0A9Q4MKV9</accession>
<comment type="caution">
    <text evidence="1">The sequence shown here is derived from an EMBL/GenBank/DDBJ whole genome shotgun (WGS) entry which is preliminary data.</text>
</comment>
<evidence type="ECO:0000313" key="1">
    <source>
        <dbReference type="EMBL" id="MRU24261.1"/>
    </source>
</evidence>
<evidence type="ECO:0000313" key="2">
    <source>
        <dbReference type="Proteomes" id="UP000474061"/>
    </source>
</evidence>
<reference evidence="1" key="1">
    <citation type="submission" date="2019-05" db="EMBL/GenBank/DDBJ databases">
        <authorList>
            <person name="Castillo A."/>
            <person name="Giampetruzzi A."/>
            <person name="Landa B."/>
            <person name="Saponari M."/>
            <person name="Almeida R.P.P."/>
            <person name="Moralejo E."/>
            <person name="Marco-Noales E."/>
            <person name="Velasco-Amo M.P."/>
            <person name="Roman-Ecija M."/>
            <person name="Navarro I."/>
            <person name="Monterde A."/>
            <person name="Barbe S."/>
        </authorList>
    </citation>
    <scope>NUCLEOTIDE SEQUENCE</scope>
    <source>
        <strain evidence="1">XYL1981</strain>
    </source>
</reference>
<name>A0A9Q4MKV9_XYLFS</name>
<proteinExistence type="predicted"/>
<organism evidence="1 2">
    <name type="scientific">Xylella fastidiosa subsp. multiplex</name>
    <dbReference type="NCBI Taxonomy" id="644357"/>
    <lineage>
        <taxon>Bacteria</taxon>
        <taxon>Pseudomonadati</taxon>
        <taxon>Pseudomonadota</taxon>
        <taxon>Gammaproteobacteria</taxon>
        <taxon>Lysobacterales</taxon>
        <taxon>Lysobacteraceae</taxon>
        <taxon>Xylella</taxon>
    </lineage>
</organism>
<sequence>MEMNQMRELAFQEIENVDGAFFFVIYPESFSNGTVSSVSFTAGSSATVNTGSLTLPDPVVSGPVLSGIGFFGTGTGFLRTSSRHVSIGTVNLYNVIQKINL</sequence>
<gene>
    <name evidence="1" type="ORF">FG476_09355</name>
</gene>
<dbReference type="AlphaFoldDB" id="A0A9Q4MKV9"/>
<dbReference type="Proteomes" id="UP000474061">
    <property type="component" value="Unassembled WGS sequence"/>
</dbReference>